<dbReference type="GO" id="GO:0008360">
    <property type="term" value="P:regulation of cell shape"/>
    <property type="evidence" value="ECO:0007669"/>
    <property type="project" value="UniProtKB-KW"/>
</dbReference>
<dbReference type="InterPro" id="IPR018044">
    <property type="entry name" value="Peptidase_S11"/>
</dbReference>
<dbReference type="InterPro" id="IPR015294">
    <property type="entry name" value="Pen-bd_prot4_C_dom"/>
</dbReference>
<evidence type="ECO:0000259" key="13">
    <source>
        <dbReference type="Pfam" id="PF00768"/>
    </source>
</evidence>
<evidence type="ECO:0000259" key="14">
    <source>
        <dbReference type="Pfam" id="PF09211"/>
    </source>
</evidence>
<comment type="function">
    <text evidence="1">Removes C-terminal D-alanyl residues from sugar-peptide cell wall precursors.</text>
</comment>
<dbReference type="RefSeq" id="WP_209525450.1">
    <property type="nucleotide sequence ID" value="NZ_JAEEGA010000003.1"/>
</dbReference>
<evidence type="ECO:0000256" key="9">
    <source>
        <dbReference type="PIRSR" id="PIRSR618044-2"/>
    </source>
</evidence>
<comment type="similarity">
    <text evidence="2 10">Belongs to the peptidase S11 family.</text>
</comment>
<feature type="signal peptide" evidence="12">
    <location>
        <begin position="1"/>
        <end position="26"/>
    </location>
</feature>
<protein>
    <submittedName>
        <fullName evidence="15">D-alanyl-D-alanine carboxypeptidase</fullName>
    </submittedName>
</protein>
<evidence type="ECO:0000256" key="5">
    <source>
        <dbReference type="ARBA" id="ARBA00022960"/>
    </source>
</evidence>
<evidence type="ECO:0000256" key="2">
    <source>
        <dbReference type="ARBA" id="ARBA00007164"/>
    </source>
</evidence>
<accession>A0A940P3Q3</accession>
<feature type="domain" description="Penicillin-binding protein 4 C-terminal" evidence="14">
    <location>
        <begin position="323"/>
        <end position="385"/>
    </location>
</feature>
<keyword evidence="16" id="KW-1185">Reference proteome</keyword>
<evidence type="ECO:0000256" key="6">
    <source>
        <dbReference type="ARBA" id="ARBA00022984"/>
    </source>
</evidence>
<dbReference type="Pfam" id="PF09211">
    <property type="entry name" value="DUF1958"/>
    <property type="match status" value="1"/>
</dbReference>
<evidence type="ECO:0000313" key="15">
    <source>
        <dbReference type="EMBL" id="MBP1040460.1"/>
    </source>
</evidence>
<dbReference type="InterPro" id="IPR037091">
    <property type="entry name" value="Pen-bd_prot4_C_dom_sf"/>
</dbReference>
<dbReference type="Proteomes" id="UP000674938">
    <property type="component" value="Unassembled WGS sequence"/>
</dbReference>
<reference evidence="15" key="1">
    <citation type="submission" date="2020-12" db="EMBL/GenBank/DDBJ databases">
        <title>Vagococcus allomyrinae sp. nov. and Enterococcus lavae sp. nov., isolated from the larvae of Allomyrina dichotoma.</title>
        <authorList>
            <person name="Lee S.D."/>
        </authorList>
    </citation>
    <scope>NUCLEOTIDE SEQUENCE</scope>
    <source>
        <strain evidence="15">BWB3-3</strain>
    </source>
</reference>
<evidence type="ECO:0000256" key="1">
    <source>
        <dbReference type="ARBA" id="ARBA00003217"/>
    </source>
</evidence>
<evidence type="ECO:0000256" key="12">
    <source>
        <dbReference type="SAM" id="SignalP"/>
    </source>
</evidence>
<dbReference type="PRINTS" id="PR00725">
    <property type="entry name" value="DADACBPTASE1"/>
</dbReference>
<dbReference type="PANTHER" id="PTHR21581:SF11">
    <property type="entry name" value="D-ALANYL-D-ALANINE CARBOXYPEPTIDASE DACA"/>
    <property type="match status" value="1"/>
</dbReference>
<dbReference type="PANTHER" id="PTHR21581">
    <property type="entry name" value="D-ALANYL-D-ALANINE CARBOXYPEPTIDASE"/>
    <property type="match status" value="1"/>
</dbReference>
<keyword evidence="11" id="KW-1133">Transmembrane helix</keyword>
<dbReference type="InterPro" id="IPR015956">
    <property type="entry name" value="Peniciliin-bd_prot_C_sf"/>
</dbReference>
<gene>
    <name evidence="15" type="ORF">I6N95_05550</name>
</gene>
<feature type="transmembrane region" description="Helical" evidence="11">
    <location>
        <begin position="418"/>
        <end position="435"/>
    </location>
</feature>
<dbReference type="GO" id="GO:0009252">
    <property type="term" value="P:peptidoglycan biosynthetic process"/>
    <property type="evidence" value="ECO:0007669"/>
    <property type="project" value="UniProtKB-KW"/>
</dbReference>
<keyword evidence="5" id="KW-0133">Cell shape</keyword>
<feature type="active site" evidence="8">
    <location>
        <position position="138"/>
    </location>
</feature>
<dbReference type="GO" id="GO:0071555">
    <property type="term" value="P:cell wall organization"/>
    <property type="evidence" value="ECO:0007669"/>
    <property type="project" value="UniProtKB-KW"/>
</dbReference>
<name>A0A940P3Q3_9ENTE</name>
<feature type="chain" id="PRO_5037966417" evidence="12">
    <location>
        <begin position="27"/>
        <end position="480"/>
    </location>
</feature>
<keyword evidence="11" id="KW-0812">Transmembrane</keyword>
<keyword evidence="4" id="KW-0378">Hydrolase</keyword>
<feature type="active site" description="Acyl-ester intermediate" evidence="8">
    <location>
        <position position="74"/>
    </location>
</feature>
<keyword evidence="3 12" id="KW-0732">Signal</keyword>
<evidence type="ECO:0000256" key="8">
    <source>
        <dbReference type="PIRSR" id="PIRSR618044-1"/>
    </source>
</evidence>
<feature type="binding site" evidence="9">
    <location>
        <position position="265"/>
    </location>
    <ligand>
        <name>substrate</name>
    </ligand>
</feature>
<keyword evidence="11" id="KW-0472">Membrane</keyword>
<dbReference type="Gene3D" id="3.40.710.10">
    <property type="entry name" value="DD-peptidase/beta-lactamase superfamily"/>
    <property type="match status" value="1"/>
</dbReference>
<keyword evidence="15" id="KW-0645">Protease</keyword>
<dbReference type="SUPFAM" id="SSF56601">
    <property type="entry name" value="beta-lactamase/transpeptidase-like"/>
    <property type="match status" value="1"/>
</dbReference>
<organism evidence="15 16">
    <name type="scientific">Vagococcus allomyrinae</name>
    <dbReference type="NCBI Taxonomy" id="2794353"/>
    <lineage>
        <taxon>Bacteria</taxon>
        <taxon>Bacillati</taxon>
        <taxon>Bacillota</taxon>
        <taxon>Bacilli</taxon>
        <taxon>Lactobacillales</taxon>
        <taxon>Enterococcaceae</taxon>
        <taxon>Vagococcus</taxon>
    </lineage>
</organism>
<dbReference type="Pfam" id="PF00768">
    <property type="entry name" value="Peptidase_S11"/>
    <property type="match status" value="1"/>
</dbReference>
<sequence>MKKLIKVLVVLMVGLSSLATGVVAFAQEDIMTITREAGYTVDEKYRPKTSIMIDSQTGRVIWEDNADVQRYIASLTKLMTLYLGFEAIEAGKFSLETTLQPSQNVLNISNIYSLSNNKMAAGVEYTIEDIIHLVLIPSSNAATVMLANLVSDDNAASFVNLMNEKAKELGMTNTIYYNATGAASSFFEGYYLPEGIDPNGDNMSTARDLSILAFNMLKKYPQVLEFTKNPTYTVKPGTPYEETFDSYLFALPGKTYAYEGFDGIKTGSSPSAAFGFVGTAKRQDTRFIEVILGVGDWSDQIGEEERHPFGNALLDLGFNGFEYKKVLDSGEQTINDQQIVLEQDFYTLVPKNQELSFKLENNQLSLVTDLPQVSDKVPNPSVSYQVVAQGKNLGKPTADKGDLKPTDDSSFFSQIDKYAIPALVTLIGLIVVVVSRLQRKPKRGSRHSAKSSMGKITLIVGLIITAAGIGFGVLVNLNLL</sequence>
<dbReference type="GO" id="GO:0009002">
    <property type="term" value="F:serine-type D-Ala-D-Ala carboxypeptidase activity"/>
    <property type="evidence" value="ECO:0007669"/>
    <property type="project" value="InterPro"/>
</dbReference>
<dbReference type="EMBL" id="JAEEGA010000003">
    <property type="protein sequence ID" value="MBP1040460.1"/>
    <property type="molecule type" value="Genomic_DNA"/>
</dbReference>
<feature type="active site" description="Proton acceptor" evidence="8">
    <location>
        <position position="77"/>
    </location>
</feature>
<dbReference type="InterPro" id="IPR001967">
    <property type="entry name" value="Peptidase_S11_N"/>
</dbReference>
<evidence type="ECO:0000313" key="16">
    <source>
        <dbReference type="Proteomes" id="UP000674938"/>
    </source>
</evidence>
<keyword evidence="6" id="KW-0573">Peptidoglycan synthesis</keyword>
<evidence type="ECO:0000256" key="11">
    <source>
        <dbReference type="SAM" id="Phobius"/>
    </source>
</evidence>
<feature type="domain" description="Peptidase S11 D-alanyl-D-alanine carboxypeptidase A N-terminal" evidence="13">
    <location>
        <begin position="45"/>
        <end position="294"/>
    </location>
</feature>
<comment type="caution">
    <text evidence="15">The sequence shown here is derived from an EMBL/GenBank/DDBJ whole genome shotgun (WGS) entry which is preliminary data.</text>
</comment>
<evidence type="ECO:0000256" key="7">
    <source>
        <dbReference type="ARBA" id="ARBA00023316"/>
    </source>
</evidence>
<dbReference type="InterPro" id="IPR012338">
    <property type="entry name" value="Beta-lactam/transpept-like"/>
</dbReference>
<keyword evidence="15" id="KW-0121">Carboxypeptidase</keyword>
<keyword evidence="7" id="KW-0961">Cell wall biogenesis/degradation</keyword>
<dbReference type="Gene3D" id="2.30.140.20">
    <property type="entry name" value="Penicillin-binding protein 4, C-terminal domain"/>
    <property type="match status" value="1"/>
</dbReference>
<evidence type="ECO:0000256" key="4">
    <source>
        <dbReference type="ARBA" id="ARBA00022801"/>
    </source>
</evidence>
<feature type="transmembrane region" description="Helical" evidence="11">
    <location>
        <begin position="456"/>
        <end position="477"/>
    </location>
</feature>
<evidence type="ECO:0000256" key="3">
    <source>
        <dbReference type="ARBA" id="ARBA00022729"/>
    </source>
</evidence>
<dbReference type="SUPFAM" id="SSF69189">
    <property type="entry name" value="Penicillin-binding protein associated domain"/>
    <property type="match status" value="1"/>
</dbReference>
<proteinExistence type="inferred from homology"/>
<dbReference type="GO" id="GO:0006508">
    <property type="term" value="P:proteolysis"/>
    <property type="evidence" value="ECO:0007669"/>
    <property type="project" value="InterPro"/>
</dbReference>
<evidence type="ECO:0000256" key="10">
    <source>
        <dbReference type="RuleBase" id="RU004016"/>
    </source>
</evidence>
<dbReference type="AlphaFoldDB" id="A0A940P3Q3"/>